<evidence type="ECO:0000313" key="2">
    <source>
        <dbReference type="EMBL" id="MFD1167326.1"/>
    </source>
</evidence>
<organism evidence="2 3">
    <name type="scientific">Sphingobacterium daejeonense</name>
    <dbReference type="NCBI Taxonomy" id="371142"/>
    <lineage>
        <taxon>Bacteria</taxon>
        <taxon>Pseudomonadati</taxon>
        <taxon>Bacteroidota</taxon>
        <taxon>Sphingobacteriia</taxon>
        <taxon>Sphingobacteriales</taxon>
        <taxon>Sphingobacteriaceae</taxon>
        <taxon>Sphingobacterium</taxon>
    </lineage>
</organism>
<evidence type="ECO:0000256" key="1">
    <source>
        <dbReference type="SAM" id="Phobius"/>
    </source>
</evidence>
<proteinExistence type="predicted"/>
<keyword evidence="1" id="KW-0472">Membrane</keyword>
<gene>
    <name evidence="2" type="ORF">ACFQ2C_17140</name>
</gene>
<accession>A0ABW3RRA8</accession>
<protein>
    <submittedName>
        <fullName evidence="2">Uncharacterized protein</fullName>
    </submittedName>
</protein>
<evidence type="ECO:0000313" key="3">
    <source>
        <dbReference type="Proteomes" id="UP001597205"/>
    </source>
</evidence>
<sequence>MELSTWDKILKFIAYLSLLFNFLHVGLWGYFALTIQKFPEAHFEFQEVWPIGLILTSILSIIPTIFSIIYFARAKGVVSKIFLVIQIILGHWFVFGLL</sequence>
<feature type="transmembrane region" description="Helical" evidence="1">
    <location>
        <begin position="51"/>
        <end position="70"/>
    </location>
</feature>
<dbReference type="RefSeq" id="WP_380898600.1">
    <property type="nucleotide sequence ID" value="NZ_JBHTKY010000037.1"/>
</dbReference>
<feature type="transmembrane region" description="Helical" evidence="1">
    <location>
        <begin position="12"/>
        <end position="31"/>
    </location>
</feature>
<dbReference type="Proteomes" id="UP001597205">
    <property type="component" value="Unassembled WGS sequence"/>
</dbReference>
<keyword evidence="1" id="KW-0812">Transmembrane</keyword>
<name>A0ABW3RRA8_9SPHI</name>
<dbReference type="EMBL" id="JBHTKY010000037">
    <property type="protein sequence ID" value="MFD1167326.1"/>
    <property type="molecule type" value="Genomic_DNA"/>
</dbReference>
<keyword evidence="1" id="KW-1133">Transmembrane helix</keyword>
<feature type="transmembrane region" description="Helical" evidence="1">
    <location>
        <begin position="77"/>
        <end position="95"/>
    </location>
</feature>
<reference evidence="3" key="1">
    <citation type="journal article" date="2019" name="Int. J. Syst. Evol. Microbiol.">
        <title>The Global Catalogue of Microorganisms (GCM) 10K type strain sequencing project: providing services to taxonomists for standard genome sequencing and annotation.</title>
        <authorList>
            <consortium name="The Broad Institute Genomics Platform"/>
            <consortium name="The Broad Institute Genome Sequencing Center for Infectious Disease"/>
            <person name="Wu L."/>
            <person name="Ma J."/>
        </authorList>
    </citation>
    <scope>NUCLEOTIDE SEQUENCE [LARGE SCALE GENOMIC DNA]</scope>
    <source>
        <strain evidence="3">CCUG 52468</strain>
    </source>
</reference>
<keyword evidence="3" id="KW-1185">Reference proteome</keyword>
<comment type="caution">
    <text evidence="2">The sequence shown here is derived from an EMBL/GenBank/DDBJ whole genome shotgun (WGS) entry which is preliminary data.</text>
</comment>